<dbReference type="Gene3D" id="3.20.20.80">
    <property type="entry name" value="Glycosidases"/>
    <property type="match status" value="1"/>
</dbReference>
<dbReference type="GO" id="GO:0004553">
    <property type="term" value="F:hydrolase activity, hydrolyzing O-glycosyl compounds"/>
    <property type="evidence" value="ECO:0007669"/>
    <property type="project" value="InterPro"/>
</dbReference>
<dbReference type="PANTHER" id="PTHR22762:SF120">
    <property type="entry name" value="HETEROGLYCAN GLUCOSIDASE 1"/>
    <property type="match status" value="1"/>
</dbReference>
<dbReference type="Gene3D" id="2.60.40.1180">
    <property type="entry name" value="Golgi alpha-mannosidase II"/>
    <property type="match status" value="1"/>
</dbReference>
<dbReference type="RefSeq" id="XP_025354279.1">
    <property type="nucleotide sequence ID" value="XM_025501841.1"/>
</dbReference>
<feature type="domain" description="Glycosyl hydrolase family 31 C-terminal" evidence="3">
    <location>
        <begin position="797"/>
        <end position="928"/>
    </location>
</feature>
<accession>A0A316V8P9</accession>
<comment type="similarity">
    <text evidence="1">Belongs to the glycosyl hydrolase 31 family.</text>
</comment>
<evidence type="ECO:0000313" key="4">
    <source>
        <dbReference type="EMBL" id="PWN33977.1"/>
    </source>
</evidence>
<keyword evidence="5" id="KW-1185">Reference proteome</keyword>
<dbReference type="CDD" id="cd14752">
    <property type="entry name" value="GH31_N"/>
    <property type="match status" value="1"/>
</dbReference>
<dbReference type="Gene3D" id="2.60.40.4040">
    <property type="match status" value="1"/>
</dbReference>
<dbReference type="PANTHER" id="PTHR22762">
    <property type="entry name" value="ALPHA-GLUCOSIDASE"/>
    <property type="match status" value="1"/>
</dbReference>
<dbReference type="Pfam" id="PF21365">
    <property type="entry name" value="Glyco_hydro_31_3rd"/>
    <property type="match status" value="1"/>
</dbReference>
<dbReference type="STRING" id="1280837.A0A316V8P9"/>
<sequence length="1340" mass="150100">MTTNGHIPMLPNGQFVALPDKMVAPKIAIDDTAIYKFWKVEDFFNGFVNVVDNSAPDTPIFDGLASAKSSTQGAVKDVRVAPSDSLTLQVILPDDGLLLIEAIRYDTVRIRWGPGKKHQEEYSDHLSRSIVMNTLAELRQQIERDEMYKLSAIPIDQRSGSDGNGQRFEWSVQKSDQEYMKVIVRRDAFGIEIWRNVEEVVKPTDKKQPLKKWALVWSTTAGNANGSLPLLSRLDAEGNYASCLSMVKRGKLIGFGEQGGFTFLKDSHQLNIFNYDNLAYSSVYGEQAANPAEPLYHSDPFGVELNGVAGYQSAVGIFVDDYSQVLLDLGCSNPSVTRIGSRFADMEVHITCANNLQEACLAHSSCVGRSKLFPRWVFGYHQGCYGYDTREKVLNAIKTYRKYNIPIDGVHIDVDLQRHYRTFTIDDGPGGNFVNAKDMFAQLAHLGVKASTNITPVISTKDESGSDYWNDGSQARAQYKTLDSGISQNIFVKEHRWNEKQNPPVYTYWEGGNQITQQGEYVPNMHMPPGQAPEYRGGVSYGKNLGTNGVYPDLGRKEVREWWGKQYEYLFESGLSMIWQDMTTPCIRTGVGDMKSFPFRLLLSDDTETSRAKQGILVPAIKINNLYSYNLHKATHAGVRQLAPRKGLRNFIIGRGSFTGQHRYAGLWTGDNTSSFDFLRINIQQVLSCGIGGTVISGADVGGFEAFPWNSQWCDPQLLARWTIAHALLPWFRNHYNGKPGHKLWQEPYGYFENASKVPEQAALYKAVLPICRYYITLRYTLLQLLYDNFFGSLWSGKPVARSMLATDPWDLSLLDENSSYLALQYMVGQDVLVAPVLHSEEERNASQMLRTVYLPSGSKFYDFNLHLKQTSSDPATAQLQPNWSALSSVRSGGTVFEYVSSIDRFAQGDLEHLAYLLPIFVREGAIVPTQNQEMFVGQLKANPIVLHVYPTSTIGVKAEHDLYLDDGVSLASAPADLPQFKLDKHSGAKSDYRHVHIEHNRLSDLERTLTLELKHSQYDLQRTQTDIGNTLTLQFWHDANDARKASKAQVAVKGVEGKDEAVENVYDARLNATIVRIPVDDVQKPFAATTVFLLCLLQPKSHLKSQSDHGKGSPKYGLDAYEALAGLPIKKRDSQTTVTIPIQQPGYEFEKRIEPFYEEWAEMGLTPRSIRPIENVEGESESIWSKFISDRKSELPEQVIPMARVMYWQDQLDTCKAYKSILCHKAISYWMTMNGLNVANIVKHGRRQTNGGESAIEESACITSNIKDPNCTREAMLSQSKGGIDQFSEFQILNASKAGTELETADGRISLAEAQDEAKKAGLAPGFLIDTKYPIAPDI</sequence>
<dbReference type="SUPFAM" id="SSF51445">
    <property type="entry name" value="(Trans)glycosidases"/>
    <property type="match status" value="1"/>
</dbReference>
<dbReference type="GO" id="GO:0030246">
    <property type="term" value="F:carbohydrate binding"/>
    <property type="evidence" value="ECO:0007669"/>
    <property type="project" value="InterPro"/>
</dbReference>
<dbReference type="OrthoDB" id="5839090at2759"/>
<dbReference type="EMBL" id="KZ819604">
    <property type="protein sequence ID" value="PWN33977.1"/>
    <property type="molecule type" value="Genomic_DNA"/>
</dbReference>
<evidence type="ECO:0000256" key="1">
    <source>
        <dbReference type="ARBA" id="ARBA00007806"/>
    </source>
</evidence>
<evidence type="ECO:0000259" key="2">
    <source>
        <dbReference type="Pfam" id="PF01055"/>
    </source>
</evidence>
<dbReference type="GO" id="GO:0005975">
    <property type="term" value="P:carbohydrate metabolic process"/>
    <property type="evidence" value="ECO:0007669"/>
    <property type="project" value="InterPro"/>
</dbReference>
<dbReference type="Proteomes" id="UP000245771">
    <property type="component" value="Unassembled WGS sequence"/>
</dbReference>
<feature type="domain" description="Glycoside hydrolase family 31 TIM barrel" evidence="2">
    <location>
        <begin position="371"/>
        <end position="788"/>
    </location>
</feature>
<gene>
    <name evidence="4" type="ORF">FA14DRAFT_191082</name>
</gene>
<reference evidence="4 5" key="1">
    <citation type="journal article" date="2018" name="Mol. Biol. Evol.">
        <title>Broad Genomic Sampling Reveals a Smut Pathogenic Ancestry of the Fungal Clade Ustilaginomycotina.</title>
        <authorList>
            <person name="Kijpornyongpan T."/>
            <person name="Mondo S.J."/>
            <person name="Barry K."/>
            <person name="Sandor L."/>
            <person name="Lee J."/>
            <person name="Lipzen A."/>
            <person name="Pangilinan J."/>
            <person name="LaButti K."/>
            <person name="Hainaut M."/>
            <person name="Henrissat B."/>
            <person name="Grigoriev I.V."/>
            <person name="Spatafora J.W."/>
            <person name="Aime M.C."/>
        </authorList>
    </citation>
    <scope>NUCLEOTIDE SEQUENCE [LARGE SCALE GENOMIC DNA]</scope>
    <source>
        <strain evidence="4 5">MCA 3882</strain>
    </source>
</reference>
<protein>
    <submittedName>
        <fullName evidence="4">Uncharacterized protein</fullName>
    </submittedName>
</protein>
<dbReference type="GeneID" id="37023622"/>
<name>A0A316V8P9_9BASI</name>
<dbReference type="InterPro" id="IPR013780">
    <property type="entry name" value="Glyco_hydro_b"/>
</dbReference>
<organism evidence="4 5">
    <name type="scientific">Meira miltonrushii</name>
    <dbReference type="NCBI Taxonomy" id="1280837"/>
    <lineage>
        <taxon>Eukaryota</taxon>
        <taxon>Fungi</taxon>
        <taxon>Dikarya</taxon>
        <taxon>Basidiomycota</taxon>
        <taxon>Ustilaginomycotina</taxon>
        <taxon>Exobasidiomycetes</taxon>
        <taxon>Exobasidiales</taxon>
        <taxon>Brachybasidiaceae</taxon>
        <taxon>Meira</taxon>
    </lineage>
</organism>
<dbReference type="InParanoid" id="A0A316V8P9"/>
<dbReference type="InterPro" id="IPR017853">
    <property type="entry name" value="GH"/>
</dbReference>
<dbReference type="InterPro" id="IPR048395">
    <property type="entry name" value="Glyco_hydro_31_C"/>
</dbReference>
<dbReference type="Pfam" id="PF01055">
    <property type="entry name" value="Glyco_hydro_31_2nd"/>
    <property type="match status" value="1"/>
</dbReference>
<dbReference type="SUPFAM" id="SSF74650">
    <property type="entry name" value="Galactose mutarotase-like"/>
    <property type="match status" value="1"/>
</dbReference>
<dbReference type="Gene3D" id="2.60.40.1760">
    <property type="entry name" value="glycosyl hydrolase (family 31)"/>
    <property type="match status" value="1"/>
</dbReference>
<dbReference type="InterPro" id="IPR000322">
    <property type="entry name" value="Glyco_hydro_31_TIM"/>
</dbReference>
<evidence type="ECO:0000313" key="5">
    <source>
        <dbReference type="Proteomes" id="UP000245771"/>
    </source>
</evidence>
<dbReference type="InterPro" id="IPR011013">
    <property type="entry name" value="Gal_mutarotase_sf_dom"/>
</dbReference>
<proteinExistence type="inferred from homology"/>
<evidence type="ECO:0000259" key="3">
    <source>
        <dbReference type="Pfam" id="PF21365"/>
    </source>
</evidence>